<sequence>MAIRSVNEVIPYTAQDIELFTSDLELRAEDKGKGQKAEWWNTSLKANKSKFTSRIVQTKMMTMMSQQVRSMNQFYHLIRVPASVLNNEVSSNYAHWRNAFPSLGDGSFTRPDFGFCEAKQKGLVNKRILTFDQLIPFVAIGDNFLFCGFQLLDEWGWFCFTFSMILDRAQQ</sequence>
<dbReference type="Proteomes" id="UP000235672">
    <property type="component" value="Unassembled WGS sequence"/>
</dbReference>
<name>A0A2J6QPG6_9HELO</name>
<reference evidence="1 2" key="1">
    <citation type="submission" date="2016-05" db="EMBL/GenBank/DDBJ databases">
        <title>A degradative enzymes factory behind the ericoid mycorrhizal symbiosis.</title>
        <authorList>
            <consortium name="DOE Joint Genome Institute"/>
            <person name="Martino E."/>
            <person name="Morin E."/>
            <person name="Grelet G."/>
            <person name="Kuo A."/>
            <person name="Kohler A."/>
            <person name="Daghino S."/>
            <person name="Barry K."/>
            <person name="Choi C."/>
            <person name="Cichocki N."/>
            <person name="Clum A."/>
            <person name="Copeland A."/>
            <person name="Hainaut M."/>
            <person name="Haridas S."/>
            <person name="Labutti K."/>
            <person name="Lindquist E."/>
            <person name="Lipzen A."/>
            <person name="Khouja H.-R."/>
            <person name="Murat C."/>
            <person name="Ohm R."/>
            <person name="Olson A."/>
            <person name="Spatafora J."/>
            <person name="Veneault-Fourrey C."/>
            <person name="Henrissat B."/>
            <person name="Grigoriev I."/>
            <person name="Martin F."/>
            <person name="Perotto S."/>
        </authorList>
    </citation>
    <scope>NUCLEOTIDE SEQUENCE [LARGE SCALE GENOMIC DNA]</scope>
    <source>
        <strain evidence="1 2">UAMH 7357</strain>
    </source>
</reference>
<evidence type="ECO:0000313" key="1">
    <source>
        <dbReference type="EMBL" id="PMD28167.1"/>
    </source>
</evidence>
<keyword evidence="2" id="KW-1185">Reference proteome</keyword>
<proteinExistence type="predicted"/>
<dbReference type="EMBL" id="KZ613464">
    <property type="protein sequence ID" value="PMD28167.1"/>
    <property type="molecule type" value="Genomic_DNA"/>
</dbReference>
<organism evidence="1 2">
    <name type="scientific">Hyaloscypha hepaticicola</name>
    <dbReference type="NCBI Taxonomy" id="2082293"/>
    <lineage>
        <taxon>Eukaryota</taxon>
        <taxon>Fungi</taxon>
        <taxon>Dikarya</taxon>
        <taxon>Ascomycota</taxon>
        <taxon>Pezizomycotina</taxon>
        <taxon>Leotiomycetes</taxon>
        <taxon>Helotiales</taxon>
        <taxon>Hyaloscyphaceae</taxon>
        <taxon>Hyaloscypha</taxon>
    </lineage>
</organism>
<accession>A0A2J6QPG6</accession>
<gene>
    <name evidence="1" type="ORF">NA56DRAFT_695923</name>
</gene>
<dbReference type="AlphaFoldDB" id="A0A2J6QPG6"/>
<evidence type="ECO:0000313" key="2">
    <source>
        <dbReference type="Proteomes" id="UP000235672"/>
    </source>
</evidence>
<protein>
    <submittedName>
        <fullName evidence="1">Uncharacterized protein</fullName>
    </submittedName>
</protein>